<dbReference type="GeneID" id="111246840"/>
<protein>
    <submittedName>
        <fullName evidence="1">Uncharacterized protein</fullName>
    </submittedName>
</protein>
<dbReference type="InParanoid" id="A0A7M7JY95"/>
<accession>A0A7M7JY95</accession>
<keyword evidence="2" id="KW-1185">Reference proteome</keyword>
<sequence>MSPKTSRHRFLRQRDTQNVFQPQSLKTARQCRRVFKNHVKKKAVLERRDRCATTETSSQLPRINRVCGKNRKISLSSHRMRASDNDCKMSSTMIDRSFTTSRHEEAASLDPSSTISEDNQSQTISEENFHRTLQSVVACYENDRLPVSWQEGIAKAVDVRFAPSQYCDLCGSSFVLRCTELEKHVKQFHPQLVEKIDRPPKVLVPRGIMYAIRTFEMPGHTFSIGPYAALTFMCLQEPGQPFSKCLRDLVLLNRANGRRYRVYPKIAPLPSFEVPSGGFRKHLLRNRRSTGYWPKGKDSDLETLLDVLHQVGYKDAFTSGAMSMLTEYKAHRVEAFPSEVVECRLCGEIILLHPLEVVFHLAVHGLPLERLFGFKTNVDWRNVECAACFDSRRLKKCVSLDMVGLLRHLKQCPMRNKLFSRGAYPLCLFEHAITLGGGLSSQTKNPVPRIAEKNELANIFHSIPHVPGWCTTRENDKRMTESNDVWSEHSYARCECAAELKLCLCEFPRVVFEEDPSLNALSIEQHRNDASRALTKAEDIFVKLETVYDECILKDEAMFSEEMDLAVHASSVRSEPADKPAVLSYDSTSSSPEQLPERFVPLRFIAEIMDYQNEHLGVDV</sequence>
<dbReference type="EnsemblMetazoa" id="XM_022797111">
    <property type="protein sequence ID" value="XP_022652846"/>
    <property type="gene ID" value="LOC111246840"/>
</dbReference>
<dbReference type="Proteomes" id="UP000594260">
    <property type="component" value="Unplaced"/>
</dbReference>
<dbReference type="KEGG" id="vde:111246840"/>
<name>A0A7M7JY95_VARDE</name>
<evidence type="ECO:0000313" key="1">
    <source>
        <dbReference type="EnsemblMetazoa" id="XP_022652846"/>
    </source>
</evidence>
<evidence type="ECO:0000313" key="2">
    <source>
        <dbReference type="Proteomes" id="UP000594260"/>
    </source>
</evidence>
<proteinExistence type="predicted"/>
<organism evidence="1 2">
    <name type="scientific">Varroa destructor</name>
    <name type="common">Honeybee mite</name>
    <dbReference type="NCBI Taxonomy" id="109461"/>
    <lineage>
        <taxon>Eukaryota</taxon>
        <taxon>Metazoa</taxon>
        <taxon>Ecdysozoa</taxon>
        <taxon>Arthropoda</taxon>
        <taxon>Chelicerata</taxon>
        <taxon>Arachnida</taxon>
        <taxon>Acari</taxon>
        <taxon>Parasitiformes</taxon>
        <taxon>Mesostigmata</taxon>
        <taxon>Gamasina</taxon>
        <taxon>Dermanyssoidea</taxon>
        <taxon>Varroidae</taxon>
        <taxon>Varroa</taxon>
    </lineage>
</organism>
<dbReference type="AlphaFoldDB" id="A0A7M7JY95"/>
<reference evidence="1" key="1">
    <citation type="submission" date="2021-01" db="UniProtKB">
        <authorList>
            <consortium name="EnsemblMetazoa"/>
        </authorList>
    </citation>
    <scope>IDENTIFICATION</scope>
</reference>
<dbReference type="RefSeq" id="XP_022652846.1">
    <property type="nucleotide sequence ID" value="XM_022797111.1"/>
</dbReference>
<dbReference type="OrthoDB" id="10474509at2759"/>